<protein>
    <submittedName>
        <fullName evidence="1">Uncharacterized protein</fullName>
    </submittedName>
</protein>
<accession>A0A426ZH20</accession>
<organism evidence="1 2">
    <name type="scientific">Ensete ventricosum</name>
    <name type="common">Abyssinian banana</name>
    <name type="synonym">Musa ensete</name>
    <dbReference type="NCBI Taxonomy" id="4639"/>
    <lineage>
        <taxon>Eukaryota</taxon>
        <taxon>Viridiplantae</taxon>
        <taxon>Streptophyta</taxon>
        <taxon>Embryophyta</taxon>
        <taxon>Tracheophyta</taxon>
        <taxon>Spermatophyta</taxon>
        <taxon>Magnoliopsida</taxon>
        <taxon>Liliopsida</taxon>
        <taxon>Zingiberales</taxon>
        <taxon>Musaceae</taxon>
        <taxon>Ensete</taxon>
    </lineage>
</organism>
<reference evidence="1 2" key="1">
    <citation type="journal article" date="2014" name="Agronomy (Basel)">
        <title>A Draft Genome Sequence for Ensete ventricosum, the Drought-Tolerant Tree Against Hunger.</title>
        <authorList>
            <person name="Harrison J."/>
            <person name="Moore K.A."/>
            <person name="Paszkiewicz K."/>
            <person name="Jones T."/>
            <person name="Grant M."/>
            <person name="Ambacheew D."/>
            <person name="Muzemil S."/>
            <person name="Studholme D.J."/>
        </authorList>
    </citation>
    <scope>NUCLEOTIDE SEQUENCE [LARGE SCALE GENOMIC DNA]</scope>
</reference>
<dbReference type="Proteomes" id="UP000287651">
    <property type="component" value="Unassembled WGS sequence"/>
</dbReference>
<evidence type="ECO:0000313" key="2">
    <source>
        <dbReference type="Proteomes" id="UP000287651"/>
    </source>
</evidence>
<comment type="caution">
    <text evidence="1">The sequence shown here is derived from an EMBL/GenBank/DDBJ whole genome shotgun (WGS) entry which is preliminary data.</text>
</comment>
<evidence type="ECO:0000313" key="1">
    <source>
        <dbReference type="EMBL" id="RRT63194.1"/>
    </source>
</evidence>
<sequence>MSIEPLIVRPLSLPPSSFVSRSLDRPHLLLARAKKGLSSQFPSPRSSPYRRCDRCPQPLPRCSPVAASSPYFLSLLPPLFLCFSSASCGFPPHQPPVAHAVVVLSCRSSRCRPFLLPPLSPALVTHLSLAVAAETPVLLPFFFPLLRPRFCHNRHCRSRQRCCLPSSLAHRRHCGRCSSPSSPAAVPLLLLPSPPAPAASLLPYHCHAVASPSLPIAPVAVTAF</sequence>
<name>A0A426ZH20_ENSVE</name>
<proteinExistence type="predicted"/>
<gene>
    <name evidence="1" type="ORF">B296_00023763</name>
</gene>
<dbReference type="EMBL" id="AMZH03006685">
    <property type="protein sequence ID" value="RRT63194.1"/>
    <property type="molecule type" value="Genomic_DNA"/>
</dbReference>
<dbReference type="AlphaFoldDB" id="A0A426ZH20"/>